<sequence length="68" mass="8291">MYRNPEKEQGTKVDESNYITKWTTNGRFVTITLTFPKWGNEHYGIYVVRIQKRNETDLWENLYSWKLC</sequence>
<reference evidence="1" key="1">
    <citation type="submission" date="2022-03" db="EMBL/GenBank/DDBJ databases">
        <authorList>
            <person name="Lindestad O."/>
        </authorList>
    </citation>
    <scope>NUCLEOTIDE SEQUENCE</scope>
</reference>
<proteinExistence type="predicted"/>
<dbReference type="AlphaFoldDB" id="A0A8S4QLE1"/>
<comment type="caution">
    <text evidence="1">The sequence shown here is derived from an EMBL/GenBank/DDBJ whole genome shotgun (WGS) entry which is preliminary data.</text>
</comment>
<dbReference type="EMBL" id="CAKXAJ010011101">
    <property type="protein sequence ID" value="CAH2211786.1"/>
    <property type="molecule type" value="Genomic_DNA"/>
</dbReference>
<dbReference type="Proteomes" id="UP000838756">
    <property type="component" value="Unassembled WGS sequence"/>
</dbReference>
<keyword evidence="2" id="KW-1185">Reference proteome</keyword>
<accession>A0A8S4QLE1</accession>
<gene>
    <name evidence="1" type="primary">jg27318</name>
    <name evidence="1" type="ORF">PAEG_LOCUS3465</name>
</gene>
<evidence type="ECO:0000313" key="2">
    <source>
        <dbReference type="Proteomes" id="UP000838756"/>
    </source>
</evidence>
<evidence type="ECO:0000313" key="1">
    <source>
        <dbReference type="EMBL" id="CAH2211786.1"/>
    </source>
</evidence>
<organism evidence="1 2">
    <name type="scientific">Pararge aegeria aegeria</name>
    <dbReference type="NCBI Taxonomy" id="348720"/>
    <lineage>
        <taxon>Eukaryota</taxon>
        <taxon>Metazoa</taxon>
        <taxon>Ecdysozoa</taxon>
        <taxon>Arthropoda</taxon>
        <taxon>Hexapoda</taxon>
        <taxon>Insecta</taxon>
        <taxon>Pterygota</taxon>
        <taxon>Neoptera</taxon>
        <taxon>Endopterygota</taxon>
        <taxon>Lepidoptera</taxon>
        <taxon>Glossata</taxon>
        <taxon>Ditrysia</taxon>
        <taxon>Papilionoidea</taxon>
        <taxon>Nymphalidae</taxon>
        <taxon>Satyrinae</taxon>
        <taxon>Satyrini</taxon>
        <taxon>Parargina</taxon>
        <taxon>Pararge</taxon>
    </lineage>
</organism>
<protein>
    <submittedName>
        <fullName evidence="1">Jg27318 protein</fullName>
    </submittedName>
</protein>
<name>A0A8S4QLE1_9NEOP</name>